<gene>
    <name evidence="1" type="ORF">EHS11_01025</name>
</gene>
<organism evidence="1 2">
    <name type="scientific">Leptospira ilyithenensis</name>
    <dbReference type="NCBI Taxonomy" id="2484901"/>
    <lineage>
        <taxon>Bacteria</taxon>
        <taxon>Pseudomonadati</taxon>
        <taxon>Spirochaetota</taxon>
        <taxon>Spirochaetia</taxon>
        <taxon>Leptospirales</taxon>
        <taxon>Leptospiraceae</taxon>
        <taxon>Leptospira</taxon>
    </lineage>
</organism>
<evidence type="ECO:0000313" key="1">
    <source>
        <dbReference type="EMBL" id="TGN14603.1"/>
    </source>
</evidence>
<protein>
    <submittedName>
        <fullName evidence="1">Uncharacterized protein</fullName>
    </submittedName>
</protein>
<proteinExistence type="predicted"/>
<keyword evidence="2" id="KW-1185">Reference proteome</keyword>
<dbReference type="EMBL" id="RQHV01000002">
    <property type="protein sequence ID" value="TGN14603.1"/>
    <property type="molecule type" value="Genomic_DNA"/>
</dbReference>
<reference evidence="1" key="1">
    <citation type="journal article" date="2019" name="PLoS Negl. Trop. Dis.">
        <title>Revisiting the worldwide diversity of Leptospira species in the environment.</title>
        <authorList>
            <person name="Vincent A.T."/>
            <person name="Schiettekatte O."/>
            <person name="Bourhy P."/>
            <person name="Veyrier F.J."/>
            <person name="Picardeau M."/>
        </authorList>
    </citation>
    <scope>NUCLEOTIDE SEQUENCE [LARGE SCALE GENOMIC DNA]</scope>
    <source>
        <strain evidence="1">201400974</strain>
    </source>
</reference>
<dbReference type="RefSeq" id="WP_135762553.1">
    <property type="nucleotide sequence ID" value="NZ_RQHV01000002.1"/>
</dbReference>
<comment type="caution">
    <text evidence="1">The sequence shown here is derived from an EMBL/GenBank/DDBJ whole genome shotgun (WGS) entry which is preliminary data.</text>
</comment>
<dbReference type="Proteomes" id="UP000298264">
    <property type="component" value="Unassembled WGS sequence"/>
</dbReference>
<name>A0A4R9LT09_9LEPT</name>
<evidence type="ECO:0000313" key="2">
    <source>
        <dbReference type="Proteomes" id="UP000298264"/>
    </source>
</evidence>
<dbReference type="AlphaFoldDB" id="A0A4R9LT09"/>
<accession>A0A4R9LT09</accession>
<dbReference type="OrthoDB" id="332397at2"/>
<sequence>MKNLIFSKEISKLIHCVHRFVFFLFIFSISSLFASPKTSMIPSELKTKQGHWKTAEVIWDETSGPVAPEFHYAKQIRIEANAKGFFFSRKETNQKSEPTEITKRINQNTYAKLLDDLLRKDALSFTYEITPQKKITGISYNFFSIRVGTRKSRFFYVLKDLEKKEFKKKKEIIQIMKRIEL</sequence>